<protein>
    <recommendedName>
        <fullName evidence="3">Serine-threonine/tyrosine-protein kinase catalytic domain-containing protein</fullName>
    </recommendedName>
</protein>
<dbReference type="EMBL" id="NBSK02000005">
    <property type="protein sequence ID" value="KAJ0207253.1"/>
    <property type="molecule type" value="Genomic_DNA"/>
</dbReference>
<dbReference type="SUPFAM" id="SSF56112">
    <property type="entry name" value="Protein kinase-like (PK-like)"/>
    <property type="match status" value="1"/>
</dbReference>
<evidence type="ECO:0008006" key="3">
    <source>
        <dbReference type="Google" id="ProtNLM"/>
    </source>
</evidence>
<dbReference type="PANTHER" id="PTHR27006">
    <property type="entry name" value="PROMASTIGOTE SURFACE ANTIGEN PROTEIN PSA"/>
    <property type="match status" value="1"/>
</dbReference>
<accession>A0A9R1VJM9</accession>
<dbReference type="Proteomes" id="UP000235145">
    <property type="component" value="Unassembled WGS sequence"/>
</dbReference>
<organism evidence="1 2">
    <name type="scientific">Lactuca sativa</name>
    <name type="common">Garden lettuce</name>
    <dbReference type="NCBI Taxonomy" id="4236"/>
    <lineage>
        <taxon>Eukaryota</taxon>
        <taxon>Viridiplantae</taxon>
        <taxon>Streptophyta</taxon>
        <taxon>Embryophyta</taxon>
        <taxon>Tracheophyta</taxon>
        <taxon>Spermatophyta</taxon>
        <taxon>Magnoliopsida</taxon>
        <taxon>eudicotyledons</taxon>
        <taxon>Gunneridae</taxon>
        <taxon>Pentapetalae</taxon>
        <taxon>asterids</taxon>
        <taxon>campanulids</taxon>
        <taxon>Asterales</taxon>
        <taxon>Asteraceae</taxon>
        <taxon>Cichorioideae</taxon>
        <taxon>Cichorieae</taxon>
        <taxon>Lactucinae</taxon>
        <taxon>Lactuca</taxon>
    </lineage>
</organism>
<evidence type="ECO:0000313" key="1">
    <source>
        <dbReference type="EMBL" id="KAJ0207253.1"/>
    </source>
</evidence>
<dbReference type="AlphaFoldDB" id="A0A9R1VJM9"/>
<comment type="caution">
    <text evidence="1">The sequence shown here is derived from an EMBL/GenBank/DDBJ whole genome shotgun (WGS) entry which is preliminary data.</text>
</comment>
<reference evidence="1 2" key="1">
    <citation type="journal article" date="2017" name="Nat. Commun.">
        <title>Genome assembly with in vitro proximity ligation data and whole-genome triplication in lettuce.</title>
        <authorList>
            <person name="Reyes-Chin-Wo S."/>
            <person name="Wang Z."/>
            <person name="Yang X."/>
            <person name="Kozik A."/>
            <person name="Arikit S."/>
            <person name="Song C."/>
            <person name="Xia L."/>
            <person name="Froenicke L."/>
            <person name="Lavelle D.O."/>
            <person name="Truco M.J."/>
            <person name="Xia R."/>
            <person name="Zhu S."/>
            <person name="Xu C."/>
            <person name="Xu H."/>
            <person name="Xu X."/>
            <person name="Cox K."/>
            <person name="Korf I."/>
            <person name="Meyers B.C."/>
            <person name="Michelmore R.W."/>
        </authorList>
    </citation>
    <scope>NUCLEOTIDE SEQUENCE [LARGE SCALE GENOMIC DNA]</scope>
    <source>
        <strain evidence="2">cv. Salinas</strain>
        <tissue evidence="1">Seedlings</tissue>
    </source>
</reference>
<dbReference type="Gene3D" id="1.10.510.10">
    <property type="entry name" value="Transferase(Phosphotransferase) domain 1"/>
    <property type="match status" value="1"/>
</dbReference>
<proteinExistence type="predicted"/>
<dbReference type="PANTHER" id="PTHR27006:SF606">
    <property type="entry name" value="INTERLEUKIN-1 RECEPTOR-ASSOCIATED KINASE 4"/>
    <property type="match status" value="1"/>
</dbReference>
<sequence>MKNIILKETNIIWLTHDSISTATYSFLNQNNIRKGGFGLRIKEFEHEIKAILNAKHTNVVLVRGYYVHGKELMSVYEYMHNMSLVYHLYGKKKY</sequence>
<name>A0A9R1VJM9_LACSA</name>
<evidence type="ECO:0000313" key="2">
    <source>
        <dbReference type="Proteomes" id="UP000235145"/>
    </source>
</evidence>
<dbReference type="InterPro" id="IPR011009">
    <property type="entry name" value="Kinase-like_dom_sf"/>
</dbReference>
<gene>
    <name evidence="1" type="ORF">LSAT_V11C500250570</name>
</gene>
<keyword evidence="2" id="KW-1185">Reference proteome</keyword>